<dbReference type="RefSeq" id="WP_007391643.1">
    <property type="nucleotide sequence ID" value="NZ_ADGP01000018.1"/>
</dbReference>
<dbReference type="OrthoDB" id="9769590at2"/>
<dbReference type="EMBL" id="ADGP01000018">
    <property type="protein sequence ID" value="EFD94158.1"/>
    <property type="molecule type" value="Genomic_DNA"/>
</dbReference>
<keyword evidence="5" id="KW-1185">Reference proteome</keyword>
<dbReference type="STRING" id="699218.HMPREF0889_0160"/>
<accession>D3LUH0</accession>
<evidence type="ECO:0008006" key="6">
    <source>
        <dbReference type="Google" id="ProtNLM"/>
    </source>
</evidence>
<dbReference type="PANTHER" id="PTHR38442:SF1">
    <property type="entry name" value="INNER MEMBRANE PROTEIN"/>
    <property type="match status" value="1"/>
</dbReference>
<keyword evidence="1" id="KW-1133">Transmembrane helix</keyword>
<dbReference type="AlphaFoldDB" id="D3LUH0"/>
<dbReference type="EMBL" id="AFIJ01000039">
    <property type="protein sequence ID" value="EGL39210.1"/>
    <property type="molecule type" value="Genomic_DNA"/>
</dbReference>
<keyword evidence="1" id="KW-0812">Transmembrane</keyword>
<feature type="transmembrane region" description="Helical" evidence="1">
    <location>
        <begin position="393"/>
        <end position="417"/>
    </location>
</feature>
<proteinExistence type="predicted"/>
<evidence type="ECO:0000313" key="2">
    <source>
        <dbReference type="EMBL" id="EFD94158.1"/>
    </source>
</evidence>
<reference evidence="2" key="2">
    <citation type="submission" date="2009-12" db="EMBL/GenBank/DDBJ databases">
        <authorList>
            <person name="Madupu R."/>
            <person name="Durkin A.S."/>
            <person name="Torralba M."/>
            <person name="Methe B."/>
            <person name="Sutton G.G."/>
            <person name="Strausberg R.L."/>
            <person name="Nelson K.E."/>
        </authorList>
    </citation>
    <scope>NUCLEOTIDE SEQUENCE</scope>
    <source>
        <strain evidence="2">28L</strain>
    </source>
</reference>
<feature type="transmembrane region" description="Helical" evidence="1">
    <location>
        <begin position="38"/>
        <end position="59"/>
    </location>
</feature>
<evidence type="ECO:0000256" key="1">
    <source>
        <dbReference type="SAM" id="Phobius"/>
    </source>
</evidence>
<dbReference type="GO" id="GO:0005886">
    <property type="term" value="C:plasma membrane"/>
    <property type="evidence" value="ECO:0007669"/>
    <property type="project" value="TreeGrafter"/>
</dbReference>
<evidence type="ECO:0000313" key="5">
    <source>
        <dbReference type="Proteomes" id="UP000004018"/>
    </source>
</evidence>
<dbReference type="Proteomes" id="UP000004018">
    <property type="component" value="Unassembled WGS sequence"/>
</dbReference>
<gene>
    <name evidence="2" type="ORF">HMPREF0889_0160</name>
    <name evidence="3" type="ORF">HMPREF1039_0528</name>
</gene>
<dbReference type="eggNOG" id="COG2733">
    <property type="taxonomic scope" value="Bacteria"/>
</dbReference>
<evidence type="ECO:0000313" key="4">
    <source>
        <dbReference type="Proteomes" id="UP000003242"/>
    </source>
</evidence>
<dbReference type="PANTHER" id="PTHR38442">
    <property type="entry name" value="INNER MEMBRANE PROTEIN-RELATED"/>
    <property type="match status" value="1"/>
</dbReference>
<evidence type="ECO:0000313" key="3">
    <source>
        <dbReference type="EMBL" id="EGL39210.1"/>
    </source>
</evidence>
<comment type="caution">
    <text evidence="2">The sequence shown here is derived from an EMBL/GenBank/DDBJ whole genome shotgun (WGS) entry which is preliminary data.</text>
</comment>
<dbReference type="InterPro" id="IPR007383">
    <property type="entry name" value="DUF445"/>
</dbReference>
<reference evidence="4" key="1">
    <citation type="submission" date="2009-12" db="EMBL/GenBank/DDBJ databases">
        <title>Sequence of Clostridiales genomosp. BVAB3 str. UPII9-5.</title>
        <authorList>
            <person name="Madupu R."/>
            <person name="Durkin A.S."/>
            <person name="Torralba M."/>
            <person name="Methe B."/>
            <person name="Sutton G.G."/>
            <person name="Strausberg R.L."/>
            <person name="Nelson K.E."/>
        </authorList>
    </citation>
    <scope>NUCLEOTIDE SEQUENCE [LARGE SCALE GENOMIC DNA]</scope>
    <source>
        <strain evidence="4">28L</strain>
    </source>
</reference>
<dbReference type="Proteomes" id="UP000003242">
    <property type="component" value="Unassembled WGS sequence"/>
</dbReference>
<reference evidence="3 5" key="3">
    <citation type="submission" date="2011-04" db="EMBL/GenBank/DDBJ databases">
        <authorList>
            <person name="Harkins D.M."/>
            <person name="Madupu R."/>
            <person name="Durkin A.S."/>
            <person name="Torralba M."/>
            <person name="Methe B."/>
            <person name="Sutton G.G."/>
            <person name="Nelson K.E."/>
        </authorList>
    </citation>
    <scope>NUCLEOTIDE SEQUENCE [LARGE SCALE GENOMIC DNA]</scope>
    <source>
        <strain evidence="3 5">UPII 199-6</strain>
    </source>
</reference>
<protein>
    <recommendedName>
        <fullName evidence="6">DUF445 domain-containing protein</fullName>
    </recommendedName>
</protein>
<dbReference type="Pfam" id="PF04286">
    <property type="entry name" value="DUF445"/>
    <property type="match status" value="1"/>
</dbReference>
<keyword evidence="1" id="KW-0472">Membrane</keyword>
<name>D3LUH0_9FIRM</name>
<organism evidence="2 4">
    <name type="scientific">Megasphaera lornae</name>
    <dbReference type="NCBI Taxonomy" id="1000568"/>
    <lineage>
        <taxon>Bacteria</taxon>
        <taxon>Bacillati</taxon>
        <taxon>Bacillota</taxon>
        <taxon>Negativicutes</taxon>
        <taxon>Veillonellales</taxon>
        <taxon>Veillonellaceae</taxon>
        <taxon>Megasphaera</taxon>
    </lineage>
</organism>
<feature type="transmembrane region" description="Helical" evidence="1">
    <location>
        <begin position="7"/>
        <end position="26"/>
    </location>
</feature>
<sequence>MTYRQRADAILGLSAVCFLAILAWWYTHPAGVREALLFFVIQSALIGSIADWFAVTALFEKPLGFPYHTELLYRNRTQIIDGITRMISEKLLQPEKWKEKLYDVSFMDLLIQWVHSPRGRERFRRILLEVGVRAYRFASQEKTQANIAAQIRRYLKQQPLVAFFQDRLISLLEDPDSHMLQDAVRLGRRLVDSDDFDALLARMLQQWMEESKHTPASVITINKFLGMVDTRKIAKDIKGGILSWLEQWEQAEGEDRVWLCRKFELFLYSMNGQLAYAVQNWQDQFVDSLPIERWLQATQKSGREYFTVGEQGREELKDMLEEQFLHYLSYCSEHPEIKEWLNEQIRRACLVILENEHSLIAVAVRDVLSGFDKKRFNAFLESKVGEDLAWIRINGAIVGGSIGFFVFLFLQFCYGPFIGPAIRHLFL</sequence>